<dbReference type="Gene3D" id="3.40.50.10320">
    <property type="entry name" value="LmbE-like"/>
    <property type="match status" value="1"/>
</dbReference>
<dbReference type="InterPro" id="IPR003737">
    <property type="entry name" value="GlcNAc_PI_deacetylase-related"/>
</dbReference>
<dbReference type="InterPro" id="IPR029062">
    <property type="entry name" value="Class_I_gatase-like"/>
</dbReference>
<evidence type="ECO:0000313" key="2">
    <source>
        <dbReference type="Proteomes" id="UP001596107"/>
    </source>
</evidence>
<dbReference type="InterPro" id="IPR024078">
    <property type="entry name" value="LmbE-like_dom_sf"/>
</dbReference>
<comment type="caution">
    <text evidence="1">The sequence shown here is derived from an EMBL/GenBank/DDBJ whole genome shotgun (WGS) entry which is preliminary data.</text>
</comment>
<organism evidence="1 2">
    <name type="scientific">Nitratireductor kimnyeongensis</name>
    <dbReference type="NCBI Taxonomy" id="430679"/>
    <lineage>
        <taxon>Bacteria</taxon>
        <taxon>Pseudomonadati</taxon>
        <taxon>Pseudomonadota</taxon>
        <taxon>Alphaproteobacteria</taxon>
        <taxon>Hyphomicrobiales</taxon>
        <taxon>Phyllobacteriaceae</taxon>
        <taxon>Nitratireductor</taxon>
    </lineage>
</organism>
<sequence length="784" mass="85618">MPVSDQERIAAQVRNPRIVRLWQALAPLKSCVSFMNTGAHPDDETSEMLAALALRDGISVSFACANRGEGGQNAIGSEVTHDLGVVRTAEMERAADVLNLKLYWLSETPDDTIFDFGFSKRGTETIEKWGRERTLKRFVEIIRTERPDIICPTFLDVPGQHGHHRAMTELAHDVMSAAADPAFPDVDLPVWQVKKLYLPAWSGAGDNYDDDLPPPSATLTVKGTGLDPVTGWSWAQIGEQSRAFHLTQGMGRWVPHGEERDWPLHLVRSEGDGPDKQITDGLPATLADLASFAGAPEIAADLQAAQRACEAALAAFPDLGAIAQQAALALKAVRAVRDACPAKAREEVQHRLAAKELQLSHVMRIASGVEVRAWLEHDVLRPGDSVGLTIESSGPVADVSPVLPEGWHYADGFVQVPVDAEGTDCYPATYRPGMARLPAIRVGVTVGGVSSETLLPLEREPVVLPARSATLSPDRALINVASEMRQIDLRVSELFPQSGKTGLDLPPGWSATPATGGFLAEAPQDVAAGLYDLPLKIDGMPAETVKRMGYPHTGARARAFPAQLSVRVLDVALPDVRVGYVGGGNDRVGYWLRALGLNAIELADSDLTEEGLKDIETVVVGIFAMRARPALKNAMPLVHRWVENGGNLVTLYHRPWDDWDPETVPPRRLEIGKPSLRWRVTDENAGVTHLLPDHPLLNTPNRITQEDWKNWHKERGLYFAKSWDEAYEPLLTMADPDEAAHEGSLLSARIGKGRHTHVALILHHQMEKLVTGAFRLMANLVARP</sequence>
<name>A0ABW0T2I2_9HYPH</name>
<dbReference type="EC" id="3.5.1.-" evidence="1"/>
<dbReference type="SUPFAM" id="SSF52317">
    <property type="entry name" value="Class I glutamine amidotransferase-like"/>
    <property type="match status" value="1"/>
</dbReference>
<gene>
    <name evidence="1" type="ORF">ACFPOD_00420</name>
</gene>
<dbReference type="SUPFAM" id="SSF102588">
    <property type="entry name" value="LmbE-like"/>
    <property type="match status" value="1"/>
</dbReference>
<protein>
    <submittedName>
        <fullName evidence="1">PIG-L family deacetylase</fullName>
        <ecNumber evidence="1">3.5.1.-</ecNumber>
    </submittedName>
</protein>
<proteinExistence type="predicted"/>
<accession>A0ABW0T2I2</accession>
<dbReference type="RefSeq" id="WP_223020557.1">
    <property type="nucleotide sequence ID" value="NZ_CP078143.1"/>
</dbReference>
<reference evidence="2" key="1">
    <citation type="journal article" date="2019" name="Int. J. Syst. Evol. Microbiol.">
        <title>The Global Catalogue of Microorganisms (GCM) 10K type strain sequencing project: providing services to taxonomists for standard genome sequencing and annotation.</title>
        <authorList>
            <consortium name="The Broad Institute Genomics Platform"/>
            <consortium name="The Broad Institute Genome Sequencing Center for Infectious Disease"/>
            <person name="Wu L."/>
            <person name="Ma J."/>
        </authorList>
    </citation>
    <scope>NUCLEOTIDE SEQUENCE [LARGE SCALE GENOMIC DNA]</scope>
    <source>
        <strain evidence="2">JCM 3366</strain>
    </source>
</reference>
<evidence type="ECO:0000313" key="1">
    <source>
        <dbReference type="EMBL" id="MFC5583561.1"/>
    </source>
</evidence>
<keyword evidence="1" id="KW-0378">Hydrolase</keyword>
<dbReference type="GO" id="GO:0016787">
    <property type="term" value="F:hydrolase activity"/>
    <property type="evidence" value="ECO:0007669"/>
    <property type="project" value="UniProtKB-KW"/>
</dbReference>
<dbReference type="EMBL" id="JBHSNB010000001">
    <property type="protein sequence ID" value="MFC5583561.1"/>
    <property type="molecule type" value="Genomic_DNA"/>
</dbReference>
<dbReference type="Pfam" id="PF02585">
    <property type="entry name" value="PIG-L"/>
    <property type="match status" value="1"/>
</dbReference>
<dbReference type="Proteomes" id="UP001596107">
    <property type="component" value="Unassembled WGS sequence"/>
</dbReference>
<keyword evidence="2" id="KW-1185">Reference proteome</keyword>